<name>A0ACC2H933_DALPE</name>
<keyword evidence="2" id="KW-1185">Reference proteome</keyword>
<dbReference type="Proteomes" id="UP001157502">
    <property type="component" value="Chromosome 4"/>
</dbReference>
<evidence type="ECO:0000313" key="2">
    <source>
        <dbReference type="Proteomes" id="UP001157502"/>
    </source>
</evidence>
<organism evidence="1 2">
    <name type="scientific">Dallia pectoralis</name>
    <name type="common">Alaska blackfish</name>
    <dbReference type="NCBI Taxonomy" id="75939"/>
    <lineage>
        <taxon>Eukaryota</taxon>
        <taxon>Metazoa</taxon>
        <taxon>Chordata</taxon>
        <taxon>Craniata</taxon>
        <taxon>Vertebrata</taxon>
        <taxon>Euteleostomi</taxon>
        <taxon>Actinopterygii</taxon>
        <taxon>Neopterygii</taxon>
        <taxon>Teleostei</taxon>
        <taxon>Protacanthopterygii</taxon>
        <taxon>Esociformes</taxon>
        <taxon>Umbridae</taxon>
        <taxon>Dallia</taxon>
    </lineage>
</organism>
<evidence type="ECO:0000313" key="1">
    <source>
        <dbReference type="EMBL" id="KAJ8012489.1"/>
    </source>
</evidence>
<proteinExistence type="predicted"/>
<accession>A0ACC2H933</accession>
<dbReference type="EMBL" id="CM055731">
    <property type="protein sequence ID" value="KAJ8012489.1"/>
    <property type="molecule type" value="Genomic_DNA"/>
</dbReference>
<protein>
    <submittedName>
        <fullName evidence="1">Uncharacterized protein</fullName>
    </submittedName>
</protein>
<reference evidence="1" key="1">
    <citation type="submission" date="2021-05" db="EMBL/GenBank/DDBJ databases">
        <authorList>
            <person name="Pan Q."/>
            <person name="Jouanno E."/>
            <person name="Zahm M."/>
            <person name="Klopp C."/>
            <person name="Cabau C."/>
            <person name="Louis A."/>
            <person name="Berthelot C."/>
            <person name="Parey E."/>
            <person name="Roest Crollius H."/>
            <person name="Montfort J."/>
            <person name="Robinson-Rechavi M."/>
            <person name="Bouchez O."/>
            <person name="Lampietro C."/>
            <person name="Lopez Roques C."/>
            <person name="Donnadieu C."/>
            <person name="Postlethwait J."/>
            <person name="Bobe J."/>
            <person name="Dillon D."/>
            <person name="Chandos A."/>
            <person name="von Hippel F."/>
            <person name="Guiguen Y."/>
        </authorList>
    </citation>
    <scope>NUCLEOTIDE SEQUENCE</scope>
    <source>
        <strain evidence="1">YG-Jan2019</strain>
    </source>
</reference>
<sequence>MGVMESGFGLQKPVAGYSVYTEVAVEGRGSDIATALQFVPHLRWKLSPLSFFKHHLVSLHGQLALAPHLSVVSLRHFRVAQLCHFDLGLTRTPRGPPWVNAVRPNTLCGRVDIGKELPSHATPAQAAR</sequence>
<gene>
    <name evidence="1" type="ORF">DPEC_G00043340</name>
</gene>
<comment type="caution">
    <text evidence="1">The sequence shown here is derived from an EMBL/GenBank/DDBJ whole genome shotgun (WGS) entry which is preliminary data.</text>
</comment>